<accession>A0A9P0AYZ2</accession>
<evidence type="ECO:0000313" key="2">
    <source>
        <dbReference type="Proteomes" id="UP001154078"/>
    </source>
</evidence>
<proteinExistence type="predicted"/>
<reference evidence="1" key="1">
    <citation type="submission" date="2021-12" db="EMBL/GenBank/DDBJ databases">
        <authorList>
            <person name="King R."/>
        </authorList>
    </citation>
    <scope>NUCLEOTIDE SEQUENCE</scope>
</reference>
<name>A0A9P0AYZ2_BRAAE</name>
<dbReference type="Proteomes" id="UP001154078">
    <property type="component" value="Chromosome 2"/>
</dbReference>
<evidence type="ECO:0000313" key="1">
    <source>
        <dbReference type="EMBL" id="CAH0550993.1"/>
    </source>
</evidence>
<protein>
    <submittedName>
        <fullName evidence="1">Uncharacterized protein</fullName>
    </submittedName>
</protein>
<gene>
    <name evidence="1" type="ORF">MELIAE_LOCUS3696</name>
</gene>
<keyword evidence="2" id="KW-1185">Reference proteome</keyword>
<sequence>MDTETCFSSESYRESNEACVQETSAKCLKLKTYGDLRNSYEKFRSFGKNKKFARDCHITINPPLFQEDDEVHVIEKCVIPELHILQGYVNHLFWNGLVPLLGRDCKELSRRNFRRECMP</sequence>
<dbReference type="OrthoDB" id="6800552at2759"/>
<dbReference type="EMBL" id="OV121133">
    <property type="protein sequence ID" value="CAH0550993.1"/>
    <property type="molecule type" value="Genomic_DNA"/>
</dbReference>
<dbReference type="AlphaFoldDB" id="A0A9P0AYZ2"/>
<organism evidence="1 2">
    <name type="scientific">Brassicogethes aeneus</name>
    <name type="common">Rape pollen beetle</name>
    <name type="synonym">Meligethes aeneus</name>
    <dbReference type="NCBI Taxonomy" id="1431903"/>
    <lineage>
        <taxon>Eukaryota</taxon>
        <taxon>Metazoa</taxon>
        <taxon>Ecdysozoa</taxon>
        <taxon>Arthropoda</taxon>
        <taxon>Hexapoda</taxon>
        <taxon>Insecta</taxon>
        <taxon>Pterygota</taxon>
        <taxon>Neoptera</taxon>
        <taxon>Endopterygota</taxon>
        <taxon>Coleoptera</taxon>
        <taxon>Polyphaga</taxon>
        <taxon>Cucujiformia</taxon>
        <taxon>Nitidulidae</taxon>
        <taxon>Meligethinae</taxon>
        <taxon>Brassicogethes</taxon>
    </lineage>
</organism>